<protein>
    <submittedName>
        <fullName evidence="5">Acetylornithine deacetylase/Succinyl-diaminopimelate desuccinylase</fullName>
    </submittedName>
</protein>
<dbReference type="InterPro" id="IPR011650">
    <property type="entry name" value="Peptidase_M20_dimer"/>
</dbReference>
<dbReference type="GO" id="GO:0046872">
    <property type="term" value="F:metal ion binding"/>
    <property type="evidence" value="ECO:0007669"/>
    <property type="project" value="UniProtKB-KW"/>
</dbReference>
<organism evidence="5 6">
    <name type="scientific">Bradyrhizobium erythrophlei</name>
    <dbReference type="NCBI Taxonomy" id="1437360"/>
    <lineage>
        <taxon>Bacteria</taxon>
        <taxon>Pseudomonadati</taxon>
        <taxon>Pseudomonadota</taxon>
        <taxon>Alphaproteobacteria</taxon>
        <taxon>Hyphomicrobiales</taxon>
        <taxon>Nitrobacteraceae</taxon>
        <taxon>Bradyrhizobium</taxon>
    </lineage>
</organism>
<dbReference type="EMBL" id="FNTH01000001">
    <property type="protein sequence ID" value="SEC39262.1"/>
    <property type="molecule type" value="Genomic_DNA"/>
</dbReference>
<dbReference type="Pfam" id="PF01546">
    <property type="entry name" value="Peptidase_M20"/>
    <property type="match status" value="1"/>
</dbReference>
<dbReference type="PANTHER" id="PTHR43270:SF8">
    <property type="entry name" value="DI- AND TRIPEPTIDASE DUG2-RELATED"/>
    <property type="match status" value="1"/>
</dbReference>
<feature type="domain" description="Peptidase M20 dimerisation" evidence="4">
    <location>
        <begin position="237"/>
        <end position="396"/>
    </location>
</feature>
<dbReference type="Gene3D" id="3.40.630.10">
    <property type="entry name" value="Zn peptidases"/>
    <property type="match status" value="1"/>
</dbReference>
<sequence>MAIDVSSLIVSLAGGKHSRNPTLIAPTSLPVRRPLDCQVLIMASSDALAAVFTHIEANRDSFLQRLIAYLRHPSISAENIGIAEVGALLVEMLTGIGLEAGLVPTEGYPMVVARWEKAPGKPTVLLYGHYDVQPADPLEKWISPPFEPTIRDGRLYARGVGDNKGQHLAQILAIESHLKVHGELPCNVILLLEGEEEIGSPHIAGFVRANAHLLKADLAVTADGPRHASGAPTIKFGSRGVVSFELRCRHANRDVHSGNFGGVVPNPIWTLVHLLGTMKNAAGEITIEGLHDAVEPPAAEELAAIERLPLDIEAVKASLALKRLDAPADRPFYDRLCFQPTLTINGFHGGYGGPGTKTVLPNEAFVKCDIRLVEAQDAEDILRKVRAHVAKHAPEVEFVAADMGMQPSKTPIASPYTAPLRRAFVAAHGQEPLLIPAGFGSLPNYVFTKLLGIPAFVTPYANPDEANHAPNENMTLDCFYSGLRTGAALLHELGQFRREG</sequence>
<accession>A0A1H4S5A4</accession>
<gene>
    <name evidence="5" type="ORF">SAMN05444164_1726</name>
</gene>
<dbReference type="GO" id="GO:0006508">
    <property type="term" value="P:proteolysis"/>
    <property type="evidence" value="ECO:0007669"/>
    <property type="project" value="UniProtKB-KW"/>
</dbReference>
<dbReference type="InterPro" id="IPR051458">
    <property type="entry name" value="Cyt/Met_Dipeptidase"/>
</dbReference>
<proteinExistence type="predicted"/>
<dbReference type="PANTHER" id="PTHR43270">
    <property type="entry name" value="BETA-ALA-HIS DIPEPTIDASE"/>
    <property type="match status" value="1"/>
</dbReference>
<keyword evidence="2" id="KW-0479">Metal-binding</keyword>
<dbReference type="InterPro" id="IPR002933">
    <property type="entry name" value="Peptidase_M20"/>
</dbReference>
<dbReference type="Proteomes" id="UP000198992">
    <property type="component" value="Unassembled WGS sequence"/>
</dbReference>
<dbReference type="Pfam" id="PF07687">
    <property type="entry name" value="M20_dimer"/>
    <property type="match status" value="1"/>
</dbReference>
<name>A0A1H4S5A4_9BRAD</name>
<keyword evidence="1" id="KW-0645">Protease</keyword>
<keyword evidence="3" id="KW-0378">Hydrolase</keyword>
<reference evidence="5 6" key="1">
    <citation type="submission" date="2016-10" db="EMBL/GenBank/DDBJ databases">
        <authorList>
            <person name="de Groot N.N."/>
        </authorList>
    </citation>
    <scope>NUCLEOTIDE SEQUENCE [LARGE SCALE GENOMIC DNA]</scope>
    <source>
        <strain evidence="5 6">MT12</strain>
    </source>
</reference>
<dbReference type="Gene3D" id="3.30.70.360">
    <property type="match status" value="1"/>
</dbReference>
<evidence type="ECO:0000256" key="1">
    <source>
        <dbReference type="ARBA" id="ARBA00022670"/>
    </source>
</evidence>
<dbReference type="GO" id="GO:0008233">
    <property type="term" value="F:peptidase activity"/>
    <property type="evidence" value="ECO:0007669"/>
    <property type="project" value="UniProtKB-KW"/>
</dbReference>
<evidence type="ECO:0000259" key="4">
    <source>
        <dbReference type="Pfam" id="PF07687"/>
    </source>
</evidence>
<dbReference type="NCBIfam" id="NF006579">
    <property type="entry name" value="PRK09104.1"/>
    <property type="match status" value="1"/>
</dbReference>
<dbReference type="AlphaFoldDB" id="A0A1H4S5A4"/>
<evidence type="ECO:0000256" key="2">
    <source>
        <dbReference type="ARBA" id="ARBA00022723"/>
    </source>
</evidence>
<evidence type="ECO:0000313" key="5">
    <source>
        <dbReference type="EMBL" id="SEC39262.1"/>
    </source>
</evidence>
<dbReference type="SUPFAM" id="SSF53187">
    <property type="entry name" value="Zn-dependent exopeptidases"/>
    <property type="match status" value="1"/>
</dbReference>
<evidence type="ECO:0000256" key="3">
    <source>
        <dbReference type="ARBA" id="ARBA00022801"/>
    </source>
</evidence>
<evidence type="ECO:0000313" key="6">
    <source>
        <dbReference type="Proteomes" id="UP000198992"/>
    </source>
</evidence>